<name>A0A9X2FXZ6_9GAMM</name>
<keyword evidence="2" id="KW-1185">Reference proteome</keyword>
<proteinExistence type="predicted"/>
<dbReference type="AlphaFoldDB" id="A0A9X2FXZ6"/>
<reference evidence="1" key="1">
    <citation type="submission" date="2022-06" db="EMBL/GenBank/DDBJ databases">
        <title>Idiomarina rhizosphaerae M1R2S28.</title>
        <authorList>
            <person name="Sun J.-Q."/>
            <person name="Li L.-F."/>
        </authorList>
    </citation>
    <scope>NUCLEOTIDE SEQUENCE</scope>
    <source>
        <strain evidence="1">M1R2S28</strain>
    </source>
</reference>
<gene>
    <name evidence="1" type="ORF">NJR55_13635</name>
</gene>
<protein>
    <submittedName>
        <fullName evidence="1">Uncharacterized protein</fullName>
    </submittedName>
</protein>
<comment type="caution">
    <text evidence="1">The sequence shown here is derived from an EMBL/GenBank/DDBJ whole genome shotgun (WGS) entry which is preliminary data.</text>
</comment>
<evidence type="ECO:0000313" key="2">
    <source>
        <dbReference type="Proteomes" id="UP001139474"/>
    </source>
</evidence>
<organism evidence="1 2">
    <name type="scientific">Idiomarina rhizosphaerae</name>
    <dbReference type="NCBI Taxonomy" id="2961572"/>
    <lineage>
        <taxon>Bacteria</taxon>
        <taxon>Pseudomonadati</taxon>
        <taxon>Pseudomonadota</taxon>
        <taxon>Gammaproteobacteria</taxon>
        <taxon>Alteromonadales</taxon>
        <taxon>Idiomarinaceae</taxon>
        <taxon>Idiomarina</taxon>
    </lineage>
</organism>
<dbReference type="RefSeq" id="WP_253620434.1">
    <property type="nucleotide sequence ID" value="NZ_JAMZDE010000008.1"/>
</dbReference>
<accession>A0A9X2FXZ6</accession>
<evidence type="ECO:0000313" key="1">
    <source>
        <dbReference type="EMBL" id="MCP1340622.1"/>
    </source>
</evidence>
<dbReference type="EMBL" id="JAMZDE010000008">
    <property type="protein sequence ID" value="MCP1340622.1"/>
    <property type="molecule type" value="Genomic_DNA"/>
</dbReference>
<sequence>MLPEWTSQQRAALQVMGIPVWEKKSAPAPVFYYRLGPLYLRGQNELPVSLPGWLDDLCLYLGQRPVAIKAPSKTPDLCFDYTESLNGSVPVETKKSLWQQLAHAKL</sequence>
<dbReference type="Proteomes" id="UP001139474">
    <property type="component" value="Unassembled WGS sequence"/>
</dbReference>